<dbReference type="PANTHER" id="PTHR35692">
    <property type="entry name" value="F26F24.11"/>
    <property type="match status" value="1"/>
</dbReference>
<organism evidence="1 2">
    <name type="scientific">Acacia crassicarpa</name>
    <name type="common">northern wattle</name>
    <dbReference type="NCBI Taxonomy" id="499986"/>
    <lineage>
        <taxon>Eukaryota</taxon>
        <taxon>Viridiplantae</taxon>
        <taxon>Streptophyta</taxon>
        <taxon>Embryophyta</taxon>
        <taxon>Tracheophyta</taxon>
        <taxon>Spermatophyta</taxon>
        <taxon>Magnoliopsida</taxon>
        <taxon>eudicotyledons</taxon>
        <taxon>Gunneridae</taxon>
        <taxon>Pentapetalae</taxon>
        <taxon>rosids</taxon>
        <taxon>fabids</taxon>
        <taxon>Fabales</taxon>
        <taxon>Fabaceae</taxon>
        <taxon>Caesalpinioideae</taxon>
        <taxon>mimosoid clade</taxon>
        <taxon>Acacieae</taxon>
        <taxon>Acacia</taxon>
    </lineage>
</organism>
<name>A0AAE1J3X9_9FABA</name>
<accession>A0AAE1J3X9</accession>
<reference evidence="1" key="1">
    <citation type="submission" date="2023-10" db="EMBL/GenBank/DDBJ databases">
        <title>Chromosome-level genome of the transformable northern wattle, Acacia crassicarpa.</title>
        <authorList>
            <person name="Massaro I."/>
            <person name="Sinha N.R."/>
            <person name="Poethig S."/>
            <person name="Leichty A.R."/>
        </authorList>
    </citation>
    <scope>NUCLEOTIDE SEQUENCE</scope>
    <source>
        <strain evidence="1">Acra3RX</strain>
        <tissue evidence="1">Leaf</tissue>
    </source>
</reference>
<dbReference type="EMBL" id="JAWXYG010000010">
    <property type="protein sequence ID" value="KAK4261568.1"/>
    <property type="molecule type" value="Genomic_DNA"/>
</dbReference>
<proteinExistence type="predicted"/>
<dbReference type="AlphaFoldDB" id="A0AAE1J3X9"/>
<gene>
    <name evidence="1" type="ORF">QN277_004547</name>
</gene>
<evidence type="ECO:0000313" key="2">
    <source>
        <dbReference type="Proteomes" id="UP001293593"/>
    </source>
</evidence>
<evidence type="ECO:0000313" key="1">
    <source>
        <dbReference type="EMBL" id="KAK4261568.1"/>
    </source>
</evidence>
<keyword evidence="2" id="KW-1185">Reference proteome</keyword>
<protein>
    <submittedName>
        <fullName evidence="1">Uncharacterized protein</fullName>
    </submittedName>
</protein>
<dbReference type="Proteomes" id="UP001293593">
    <property type="component" value="Unassembled WGS sequence"/>
</dbReference>
<comment type="caution">
    <text evidence="1">The sequence shown here is derived from an EMBL/GenBank/DDBJ whole genome shotgun (WGS) entry which is preliminary data.</text>
</comment>
<dbReference type="PANTHER" id="PTHR35692:SF5">
    <property type="entry name" value="REMORIN C-TERMINAL DOMAIN-CONTAINING PROTEIN"/>
    <property type="match status" value="1"/>
</dbReference>
<sequence>MESEFKGGCCFCFSLKKSSDGRSKNINGIQREWGQKEEMLSDLSTFSIEEQEKRLKKAKEDEDRASKEAERIISWVKQESARIDDSLVRTVLADGDHHHHEK</sequence>